<feature type="coiled-coil region" evidence="1">
    <location>
        <begin position="105"/>
        <end position="132"/>
    </location>
</feature>
<keyword evidence="3" id="KW-1185">Reference proteome</keyword>
<comment type="caution">
    <text evidence="2">The sequence shown here is derived from an EMBL/GenBank/DDBJ whole genome shotgun (WGS) entry which is preliminary data.</text>
</comment>
<organism evidence="2 3">
    <name type="scientific">Helicobacter turcicus</name>
    <dbReference type="NCBI Taxonomy" id="2867412"/>
    <lineage>
        <taxon>Bacteria</taxon>
        <taxon>Pseudomonadati</taxon>
        <taxon>Campylobacterota</taxon>
        <taxon>Epsilonproteobacteria</taxon>
        <taxon>Campylobacterales</taxon>
        <taxon>Helicobacteraceae</taxon>
        <taxon>Helicobacter</taxon>
    </lineage>
</organism>
<dbReference type="RefSeq" id="WP_221532696.1">
    <property type="nucleotide sequence ID" value="NZ_JAIGYP010000013.1"/>
</dbReference>
<sequence length="202" mass="23491">MHINNQANIYSDYRNSSVLLNRSANSTIKNKEQKVELSDAELLKQVREYNNYPVLYSFYDNYGLRQPCLVSQTFVMTIYASSTHILIQEIETKAAELSKTATPTKYKYEQSLRFLEQQMDKIMAEIARENYDVIQLAKRILKVEFAAGQAPIYSQEEEDFISSRCTVNYASLLYIMGAYHFREFRESTSYETLTRTSRSPSS</sequence>
<name>A0ABS7JNQ0_9HELI</name>
<proteinExistence type="predicted"/>
<evidence type="ECO:0000256" key="1">
    <source>
        <dbReference type="SAM" id="Coils"/>
    </source>
</evidence>
<dbReference type="Proteomes" id="UP000700059">
    <property type="component" value="Unassembled WGS sequence"/>
</dbReference>
<keyword evidence="1" id="KW-0175">Coiled coil</keyword>
<protein>
    <submittedName>
        <fullName evidence="2">Uncharacterized protein</fullName>
    </submittedName>
</protein>
<dbReference type="EMBL" id="JAIGYQ010000007">
    <property type="protein sequence ID" value="MBX7491035.1"/>
    <property type="molecule type" value="Genomic_DNA"/>
</dbReference>
<accession>A0ABS7JNQ0</accession>
<evidence type="ECO:0000313" key="3">
    <source>
        <dbReference type="Proteomes" id="UP000700059"/>
    </source>
</evidence>
<gene>
    <name evidence="2" type="ORF">K4G57_06105</name>
</gene>
<evidence type="ECO:0000313" key="2">
    <source>
        <dbReference type="EMBL" id="MBX7491035.1"/>
    </source>
</evidence>
<reference evidence="2 3" key="1">
    <citation type="submission" date="2021-08" db="EMBL/GenBank/DDBJ databases">
        <title>Helicobacter spp. isolated from feces of Anatolian Ground Squirrel (Spermophilus xanthoprymnus) in Turkey.</title>
        <authorList>
            <person name="Aydin F."/>
            <person name="Abay S."/>
            <person name="Kayman T."/>
            <person name="Karakaya E."/>
            <person name="Saticioglu I.B."/>
        </authorList>
    </citation>
    <scope>NUCLEOTIDE SEQUENCE [LARGE SCALE GENOMIC DNA]</scope>
    <source>
        <strain evidence="2 3">Faydin-H70</strain>
    </source>
</reference>